<keyword evidence="4" id="KW-1185">Reference proteome</keyword>
<dbReference type="SMART" id="SM00460">
    <property type="entry name" value="TGc"/>
    <property type="match status" value="1"/>
</dbReference>
<accession>A0A7D8UNG4</accession>
<dbReference type="InterPro" id="IPR038765">
    <property type="entry name" value="Papain-like_cys_pep_sf"/>
</dbReference>
<dbReference type="InterPro" id="IPR036249">
    <property type="entry name" value="Thioredoxin-like_sf"/>
</dbReference>
<dbReference type="Gene3D" id="3.10.620.30">
    <property type="match status" value="1"/>
</dbReference>
<dbReference type="InterPro" id="IPR013766">
    <property type="entry name" value="Thioredoxin_domain"/>
</dbReference>
<dbReference type="PANTHER" id="PTHR46333">
    <property type="entry name" value="CYTOKINESIS PROTEIN 3"/>
    <property type="match status" value="1"/>
</dbReference>
<dbReference type="GO" id="GO:0005737">
    <property type="term" value="C:cytoplasm"/>
    <property type="evidence" value="ECO:0007669"/>
    <property type="project" value="TreeGrafter"/>
</dbReference>
<feature type="compositionally biased region" description="Pro residues" evidence="1">
    <location>
        <begin position="282"/>
        <end position="293"/>
    </location>
</feature>
<dbReference type="CDD" id="cd02961">
    <property type="entry name" value="PDI_a_family"/>
    <property type="match status" value="1"/>
</dbReference>
<dbReference type="Pfam" id="PF00085">
    <property type="entry name" value="Thioredoxin"/>
    <property type="match status" value="1"/>
</dbReference>
<dbReference type="EMBL" id="QGMG01000868">
    <property type="protein sequence ID" value="TVY51241.1"/>
    <property type="molecule type" value="Genomic_DNA"/>
</dbReference>
<dbReference type="GO" id="GO:0016853">
    <property type="term" value="F:isomerase activity"/>
    <property type="evidence" value="ECO:0007669"/>
    <property type="project" value="UniProtKB-KW"/>
</dbReference>
<dbReference type="SUPFAM" id="SSF54001">
    <property type="entry name" value="Cysteine proteinases"/>
    <property type="match status" value="1"/>
</dbReference>
<evidence type="ECO:0000259" key="2">
    <source>
        <dbReference type="PROSITE" id="PS51352"/>
    </source>
</evidence>
<sequence>MAEVEEPQFTSLSARIAALNQQGVGKSLGAVPVPQSTGKRPPPPLPSSSSTRPGIPSRGQTTNNPPISTYGSSSSKQANNLPIGVRGTALLPPPPVDRDQSQSQSRSPSQSSNTNNARTPPLPARRGPPPLPTRKDSQPSPALPPRKSSTQLVRRGSNESTMSYSSAISSMSLSQAGSTNTNASSVDSARKLPPALNQAKLPPLPPSRREREQTEAEERTNPPKVPLTSIKSSPNIPIRKPPAVDRDLPPKMPPRPSEPPRMPSRPTNFNNFQEEEEEEKPPQQPPRRLPPPNSTRSALTMGFGNRSNETPNPGPRPAPTFTRTPGPVVQELNDRNFDSVVMTGRAVFVDFYTTYCKYCVELDPVWKQVAEDFSFASDKLVFAKVDVGKYKTFLSRFGIQSYPTLLFFDGQSETPQKYQFARQAKYLRDYVEEQTGISADDAPKSNGVPPPINMSSKPSRSQVQAVQSRPAPAAPSTSGCLICRDFSGPDQVAAQHPRHSLPQTGDATGYLAKVLCGPFTSATDKARAIFTWLHHNIAYDTAAFFGNRVKHVDPKDTIASGLAVCGGYAGVYTAIALKAGLEAVMVTGHGKGYGYTALQPGEQCPPCNPAGHAWNAVRIDGGEWKLLDSCWGAGNVGNQVFNKKFTPSYFTMSNDDFGIKHFPQDRNHFFRSDGSVPSWEEYYLGAARAEPLQIYGSVEDHGISPVSITPPQKRLPINGETVRFQFSKVCEHWDFEKNGEGKPYPLVLKINGLDGRKEDYVAMENNDFWWWADISAKDLGAPGQTVSCYAVTSVNGNDARGMTRREYLNKKGRSGMGFAGYYRIVVNNI</sequence>
<dbReference type="InterPro" id="IPR002931">
    <property type="entry name" value="Transglutaminase-like"/>
</dbReference>
<dbReference type="SUPFAM" id="SSF52833">
    <property type="entry name" value="Thioredoxin-like"/>
    <property type="match status" value="1"/>
</dbReference>
<reference evidence="3 4" key="1">
    <citation type="submission" date="2018-05" db="EMBL/GenBank/DDBJ databases">
        <title>Whole genome sequencing for identification of molecular markers to develop diagnostic detection tools for the regulated plant pathogen Lachnellula willkommii.</title>
        <authorList>
            <person name="Giroux E."/>
            <person name="Bilodeau G."/>
        </authorList>
    </citation>
    <scope>NUCLEOTIDE SEQUENCE [LARGE SCALE GENOMIC DNA]</scope>
    <source>
        <strain evidence="3 4">CBS 625.97</strain>
    </source>
</reference>
<feature type="region of interest" description="Disordered" evidence="1">
    <location>
        <begin position="27"/>
        <end position="328"/>
    </location>
</feature>
<gene>
    <name evidence="3" type="primary">tigA</name>
    <name evidence="3" type="ORF">LCER1_G006264</name>
</gene>
<name>A0A7D8UNG4_9HELO</name>
<dbReference type="InterPro" id="IPR052557">
    <property type="entry name" value="CAP/Cytokinesis_protein"/>
</dbReference>
<comment type="caution">
    <text evidence="3">The sequence shown here is derived from an EMBL/GenBank/DDBJ whole genome shotgun (WGS) entry which is preliminary data.</text>
</comment>
<evidence type="ECO:0000313" key="4">
    <source>
        <dbReference type="Proteomes" id="UP000481288"/>
    </source>
</evidence>
<evidence type="ECO:0000313" key="3">
    <source>
        <dbReference type="EMBL" id="TVY51241.1"/>
    </source>
</evidence>
<protein>
    <submittedName>
        <fullName evidence="3">Protein disulfide-isomerase tigA</fullName>
    </submittedName>
</protein>
<keyword evidence="3" id="KW-0413">Isomerase</keyword>
<dbReference type="Gene3D" id="3.40.30.10">
    <property type="entry name" value="Glutaredoxin"/>
    <property type="match status" value="1"/>
</dbReference>
<feature type="compositionally biased region" description="Basic and acidic residues" evidence="1">
    <location>
        <begin position="207"/>
        <end position="221"/>
    </location>
</feature>
<feature type="region of interest" description="Disordered" evidence="1">
    <location>
        <begin position="438"/>
        <end position="476"/>
    </location>
</feature>
<dbReference type="AlphaFoldDB" id="A0A7D8UNG4"/>
<dbReference type="Pfam" id="PF01841">
    <property type="entry name" value="Transglut_core"/>
    <property type="match status" value="1"/>
</dbReference>
<dbReference type="PANTHER" id="PTHR46333:SF5">
    <property type="entry name" value="TRANSGLUTAMINASE-LIKE DOMAIN-CONTAINING PROTEIN"/>
    <property type="match status" value="1"/>
</dbReference>
<feature type="compositionally biased region" description="Pro residues" evidence="1">
    <location>
        <begin position="250"/>
        <end position="263"/>
    </location>
</feature>
<feature type="compositionally biased region" description="Polar residues" evidence="1">
    <location>
        <begin position="453"/>
        <end position="467"/>
    </location>
</feature>
<proteinExistence type="predicted"/>
<evidence type="ECO:0000256" key="1">
    <source>
        <dbReference type="SAM" id="MobiDB-lite"/>
    </source>
</evidence>
<organism evidence="3 4">
    <name type="scientific">Lachnellula cervina</name>
    <dbReference type="NCBI Taxonomy" id="1316786"/>
    <lineage>
        <taxon>Eukaryota</taxon>
        <taxon>Fungi</taxon>
        <taxon>Dikarya</taxon>
        <taxon>Ascomycota</taxon>
        <taxon>Pezizomycotina</taxon>
        <taxon>Leotiomycetes</taxon>
        <taxon>Helotiales</taxon>
        <taxon>Lachnaceae</taxon>
        <taxon>Lachnellula</taxon>
    </lineage>
</organism>
<feature type="compositionally biased region" description="Polar residues" evidence="1">
    <location>
        <begin position="58"/>
        <end position="80"/>
    </location>
</feature>
<feature type="compositionally biased region" description="Low complexity" evidence="1">
    <location>
        <begin position="160"/>
        <end position="178"/>
    </location>
</feature>
<dbReference type="PROSITE" id="PS51352">
    <property type="entry name" value="THIOREDOXIN_2"/>
    <property type="match status" value="1"/>
</dbReference>
<feature type="domain" description="Thioredoxin" evidence="2">
    <location>
        <begin position="310"/>
        <end position="436"/>
    </location>
</feature>
<feature type="compositionally biased region" description="Pro residues" evidence="1">
    <location>
        <begin position="120"/>
        <end position="132"/>
    </location>
</feature>
<dbReference type="OrthoDB" id="6129702at2759"/>
<dbReference type="Proteomes" id="UP000481288">
    <property type="component" value="Unassembled WGS sequence"/>
</dbReference>
<feature type="compositionally biased region" description="Low complexity" evidence="1">
    <location>
        <begin position="101"/>
        <end position="112"/>
    </location>
</feature>